<evidence type="ECO:0000256" key="1">
    <source>
        <dbReference type="ARBA" id="ARBA00012417"/>
    </source>
</evidence>
<reference evidence="11" key="1">
    <citation type="journal article" date="2021" name="Antonie Van Leeuwenhoek">
        <title>Draft genome and description of Waterburya agarophytonicola gen. nov. sp. nov. (Pleurocapsales, Cyanobacteria): a seaweed symbiont.</title>
        <authorList>
            <person name="Bonthond G."/>
            <person name="Shalygin S."/>
            <person name="Bayer T."/>
            <person name="Weinberger F."/>
        </authorList>
    </citation>
    <scope>NUCLEOTIDE SEQUENCE</scope>
    <source>
        <strain evidence="11">KI4</strain>
    </source>
</reference>
<accession>A0A964FGJ4</accession>
<dbReference type="SUPFAM" id="SSF48019">
    <property type="entry name" value="post-AAA+ oligomerization domain-like"/>
    <property type="match status" value="1"/>
</dbReference>
<gene>
    <name evidence="11" type="primary">holA</name>
    <name evidence="11" type="ORF">I4641_06790</name>
</gene>
<name>A0A964FGJ4_9CYAN</name>
<dbReference type="NCBIfam" id="TIGR01128">
    <property type="entry name" value="holA"/>
    <property type="match status" value="1"/>
</dbReference>
<dbReference type="GO" id="GO:0009360">
    <property type="term" value="C:DNA polymerase III complex"/>
    <property type="evidence" value="ECO:0007669"/>
    <property type="project" value="InterPro"/>
</dbReference>
<evidence type="ECO:0000256" key="5">
    <source>
        <dbReference type="ARBA" id="ARBA00022705"/>
    </source>
</evidence>
<sequence>MPIYLYWGEDDFEIAQAIEKLQNKVLDPSWLQFNYQKLDGDRTEAIIEGLNQAMTPVFGGGGRLTWLADTNLCQQKPADAIIDELKRTLEVIPDTSHLLLTTKKKPDGRLSSTKLFNKYAQVKDFSLIPPWKTDLIANKITEIAREIQLKLTPKAIALLTDSVGNNTRQIWNELAKLKIYRGESDKPLDETDVVGLVLCNTQNSLKLAAAIKDGKADQALGLVTDLINRNEPALKIVATLVGQFRTWTIVKLMEEAGERDNKAISSAAGINNPNRLYFIRKEIYQNTPQQLLSTLPLLLDLEYSLKTGSEALVILQTKIIELCLLF</sequence>
<keyword evidence="3 11" id="KW-0808">Transferase</keyword>
<keyword evidence="4 11" id="KW-0548">Nucleotidyltransferase</keyword>
<evidence type="ECO:0000256" key="2">
    <source>
        <dbReference type="ARBA" id="ARBA00017703"/>
    </source>
</evidence>
<keyword evidence="12" id="KW-1185">Reference proteome</keyword>
<dbReference type="EMBL" id="JADWDC010000011">
    <property type="protein sequence ID" value="MCC0176684.1"/>
    <property type="molecule type" value="Genomic_DNA"/>
</dbReference>
<evidence type="ECO:0000313" key="12">
    <source>
        <dbReference type="Proteomes" id="UP000729733"/>
    </source>
</evidence>
<dbReference type="InterPro" id="IPR008921">
    <property type="entry name" value="DNA_pol3_clamp-load_cplx_C"/>
</dbReference>
<dbReference type="PANTHER" id="PTHR34388">
    <property type="entry name" value="DNA POLYMERASE III SUBUNIT DELTA"/>
    <property type="match status" value="1"/>
</dbReference>
<feature type="domain" description="DNA polymerase III delta N-terminal" evidence="9">
    <location>
        <begin position="4"/>
        <end position="124"/>
    </location>
</feature>
<dbReference type="Gene3D" id="3.40.50.300">
    <property type="entry name" value="P-loop containing nucleotide triphosphate hydrolases"/>
    <property type="match status" value="1"/>
</dbReference>
<evidence type="ECO:0000259" key="9">
    <source>
        <dbReference type="Pfam" id="PF06144"/>
    </source>
</evidence>
<dbReference type="PANTHER" id="PTHR34388:SF1">
    <property type="entry name" value="DNA POLYMERASE III SUBUNIT DELTA"/>
    <property type="match status" value="1"/>
</dbReference>
<dbReference type="GO" id="GO:0003677">
    <property type="term" value="F:DNA binding"/>
    <property type="evidence" value="ECO:0007669"/>
    <property type="project" value="InterPro"/>
</dbReference>
<evidence type="ECO:0000256" key="6">
    <source>
        <dbReference type="ARBA" id="ARBA00022932"/>
    </source>
</evidence>
<evidence type="ECO:0000256" key="7">
    <source>
        <dbReference type="ARBA" id="ARBA00034754"/>
    </source>
</evidence>
<proteinExistence type="inferred from homology"/>
<dbReference type="InterPro" id="IPR005790">
    <property type="entry name" value="DNA_polIII_delta"/>
</dbReference>
<dbReference type="InterPro" id="IPR048466">
    <property type="entry name" value="DNA_pol3_delta-like_C"/>
</dbReference>
<dbReference type="RefSeq" id="WP_229639721.1">
    <property type="nucleotide sequence ID" value="NZ_JADWDC010000011.1"/>
</dbReference>
<comment type="catalytic activity">
    <reaction evidence="8">
        <text>DNA(n) + a 2'-deoxyribonucleoside 5'-triphosphate = DNA(n+1) + diphosphate</text>
        <dbReference type="Rhea" id="RHEA:22508"/>
        <dbReference type="Rhea" id="RHEA-COMP:17339"/>
        <dbReference type="Rhea" id="RHEA-COMP:17340"/>
        <dbReference type="ChEBI" id="CHEBI:33019"/>
        <dbReference type="ChEBI" id="CHEBI:61560"/>
        <dbReference type="ChEBI" id="CHEBI:173112"/>
        <dbReference type="EC" id="2.7.7.7"/>
    </reaction>
</comment>
<dbReference type="InterPro" id="IPR010372">
    <property type="entry name" value="DNA_pol3_delta_N"/>
</dbReference>
<dbReference type="Pfam" id="PF06144">
    <property type="entry name" value="DNA_pol3_delta"/>
    <property type="match status" value="1"/>
</dbReference>
<dbReference type="AlphaFoldDB" id="A0A964FGJ4"/>
<dbReference type="InterPro" id="IPR027417">
    <property type="entry name" value="P-loop_NTPase"/>
</dbReference>
<keyword evidence="5" id="KW-0235">DNA replication</keyword>
<evidence type="ECO:0000256" key="3">
    <source>
        <dbReference type="ARBA" id="ARBA00022679"/>
    </source>
</evidence>
<evidence type="ECO:0000256" key="4">
    <source>
        <dbReference type="ARBA" id="ARBA00022695"/>
    </source>
</evidence>
<evidence type="ECO:0000256" key="8">
    <source>
        <dbReference type="ARBA" id="ARBA00049244"/>
    </source>
</evidence>
<dbReference type="Pfam" id="PF21694">
    <property type="entry name" value="DNA_pol3_delta_C"/>
    <property type="match status" value="1"/>
</dbReference>
<dbReference type="GO" id="GO:0006261">
    <property type="term" value="P:DNA-templated DNA replication"/>
    <property type="evidence" value="ECO:0007669"/>
    <property type="project" value="TreeGrafter"/>
</dbReference>
<comment type="caution">
    <text evidence="11">The sequence shown here is derived from an EMBL/GenBank/DDBJ whole genome shotgun (WGS) entry which is preliminary data.</text>
</comment>
<dbReference type="Gene3D" id="1.10.8.60">
    <property type="match status" value="1"/>
</dbReference>
<feature type="domain" description="DNA polymerase III delta subunit-like C-terminal" evidence="10">
    <location>
        <begin position="202"/>
        <end position="310"/>
    </location>
</feature>
<keyword evidence="6" id="KW-0239">DNA-directed DNA polymerase</keyword>
<organism evidence="11 12">
    <name type="scientific">Waterburya agarophytonicola KI4</name>
    <dbReference type="NCBI Taxonomy" id="2874699"/>
    <lineage>
        <taxon>Bacteria</taxon>
        <taxon>Bacillati</taxon>
        <taxon>Cyanobacteriota</taxon>
        <taxon>Cyanophyceae</taxon>
        <taxon>Pleurocapsales</taxon>
        <taxon>Hyellaceae</taxon>
        <taxon>Waterburya</taxon>
        <taxon>Waterburya agarophytonicola</taxon>
    </lineage>
</organism>
<dbReference type="SUPFAM" id="SSF52540">
    <property type="entry name" value="P-loop containing nucleoside triphosphate hydrolases"/>
    <property type="match status" value="1"/>
</dbReference>
<dbReference type="GO" id="GO:0003887">
    <property type="term" value="F:DNA-directed DNA polymerase activity"/>
    <property type="evidence" value="ECO:0007669"/>
    <property type="project" value="UniProtKB-KW"/>
</dbReference>
<dbReference type="Gene3D" id="1.20.272.10">
    <property type="match status" value="1"/>
</dbReference>
<protein>
    <recommendedName>
        <fullName evidence="2">DNA polymerase III subunit delta</fullName>
        <ecNumber evidence="1">2.7.7.7</ecNumber>
    </recommendedName>
</protein>
<comment type="similarity">
    <text evidence="7">Belongs to the DNA polymerase HolA subunit family.</text>
</comment>
<dbReference type="EC" id="2.7.7.7" evidence="1"/>
<evidence type="ECO:0000259" key="10">
    <source>
        <dbReference type="Pfam" id="PF21694"/>
    </source>
</evidence>
<evidence type="ECO:0000313" key="11">
    <source>
        <dbReference type="EMBL" id="MCC0176684.1"/>
    </source>
</evidence>
<dbReference type="Proteomes" id="UP000729733">
    <property type="component" value="Unassembled WGS sequence"/>
</dbReference>